<protein>
    <recommendedName>
        <fullName evidence="4 8">L-ectoine synthase</fullName>
        <ecNumber evidence="3 8">4.2.1.108</ecNumber>
    </recommendedName>
    <alternativeName>
        <fullName evidence="6 8">N-acetyldiaminobutyrate dehydratase</fullName>
    </alternativeName>
</protein>
<evidence type="ECO:0000256" key="3">
    <source>
        <dbReference type="ARBA" id="ARBA00013192"/>
    </source>
</evidence>
<comment type="similarity">
    <text evidence="2 8">Belongs to the ectoine synthase family.</text>
</comment>
<dbReference type="CDD" id="cd06978">
    <property type="entry name" value="cupin_EctC"/>
    <property type="match status" value="1"/>
</dbReference>
<dbReference type="Proteomes" id="UP000427716">
    <property type="component" value="Chromosome"/>
</dbReference>
<dbReference type="SUPFAM" id="SSF51182">
    <property type="entry name" value="RmlC-like cupins"/>
    <property type="match status" value="1"/>
</dbReference>
<dbReference type="KEGG" id="ghl:GM160_03500"/>
<accession>A0A6I6D353</accession>
<evidence type="ECO:0000256" key="2">
    <source>
        <dbReference type="ARBA" id="ARBA00009637"/>
    </source>
</evidence>
<dbReference type="AlphaFoldDB" id="A0A6I6D353"/>
<comment type="function">
    <text evidence="8">Catalyzes the circularization of gamma-N-acetyl-alpha,gamma-diaminobutyric acid (ADABA) to ectoine (1,4,5,6-tetrahydro-2-methyl-4-pyrimidine carboxylic acid), which is an excellent osmoprotectant.</text>
</comment>
<evidence type="ECO:0000256" key="1">
    <source>
        <dbReference type="ARBA" id="ARBA00005181"/>
    </source>
</evidence>
<evidence type="ECO:0000313" key="9">
    <source>
        <dbReference type="EMBL" id="QGT78034.1"/>
    </source>
</evidence>
<dbReference type="GO" id="GO:0033990">
    <property type="term" value="F:ectoine synthase activity"/>
    <property type="evidence" value="ECO:0007669"/>
    <property type="project" value="UniProtKB-EC"/>
</dbReference>
<keyword evidence="10" id="KW-1185">Reference proteome</keyword>
<dbReference type="InterPro" id="IPR014710">
    <property type="entry name" value="RmlC-like_jellyroll"/>
</dbReference>
<organism evidence="9 10">
    <name type="scientific">Guyparkeria halophila</name>
    <dbReference type="NCBI Taxonomy" id="47960"/>
    <lineage>
        <taxon>Bacteria</taxon>
        <taxon>Pseudomonadati</taxon>
        <taxon>Pseudomonadota</taxon>
        <taxon>Gammaproteobacteria</taxon>
        <taxon>Chromatiales</taxon>
        <taxon>Thioalkalibacteraceae</taxon>
        <taxon>Guyparkeria</taxon>
    </lineage>
</organism>
<gene>
    <name evidence="8 9" type="primary">ectC</name>
    <name evidence="9" type="ORF">GM160_03500</name>
</gene>
<dbReference type="UniPathway" id="UPA00067">
    <property type="reaction ID" value="UER00123"/>
</dbReference>
<dbReference type="EMBL" id="CP046415">
    <property type="protein sequence ID" value="QGT78034.1"/>
    <property type="molecule type" value="Genomic_DNA"/>
</dbReference>
<dbReference type="RefSeq" id="WP_125198400.1">
    <property type="nucleotide sequence ID" value="NZ_CP046415.1"/>
</dbReference>
<dbReference type="EC" id="4.2.1.108" evidence="3 8"/>
<keyword evidence="5 8" id="KW-0456">Lyase</keyword>
<evidence type="ECO:0000256" key="4">
    <source>
        <dbReference type="ARBA" id="ARBA00019707"/>
    </source>
</evidence>
<evidence type="ECO:0000256" key="5">
    <source>
        <dbReference type="ARBA" id="ARBA00023239"/>
    </source>
</evidence>
<reference evidence="9 10" key="1">
    <citation type="submission" date="2019-11" db="EMBL/GenBank/DDBJ databases">
        <authorList>
            <person name="Zhang J."/>
            <person name="Sun C."/>
        </authorList>
    </citation>
    <scope>NUCLEOTIDE SEQUENCE [LARGE SCALE GENOMIC DNA]</scope>
    <source>
        <strain evidence="10">sp2</strain>
    </source>
</reference>
<dbReference type="InterPro" id="IPR011051">
    <property type="entry name" value="RmlC_Cupin_sf"/>
</dbReference>
<evidence type="ECO:0000256" key="8">
    <source>
        <dbReference type="HAMAP-Rule" id="MF_01255"/>
    </source>
</evidence>
<dbReference type="InterPro" id="IPR010462">
    <property type="entry name" value="Ectoine_synth"/>
</dbReference>
<name>A0A6I6D353_9GAMM</name>
<comment type="catalytic activity">
    <reaction evidence="7 8">
        <text>(2S)-4-acetamido-2-aminobutanoate = L-ectoine + H2O</text>
        <dbReference type="Rhea" id="RHEA:17281"/>
        <dbReference type="ChEBI" id="CHEBI:15377"/>
        <dbReference type="ChEBI" id="CHEBI:58515"/>
        <dbReference type="ChEBI" id="CHEBI:58929"/>
        <dbReference type="EC" id="4.2.1.108"/>
    </reaction>
</comment>
<sequence length="136" mass="15447">MLVRYLDRDIIGTDREVEAENGNWVSRRLILADDKVGFSYNDTIIRAGTETFIHYQNHIEAVYCVGGNGEIHDINNDVTYPIRDGMMYLLNDPAADKHYLRGGSEDMRLICVFNPPLTGREVHDENGVYPALSLDD</sequence>
<dbReference type="PANTHER" id="PTHR39289:SF1">
    <property type="entry name" value="L-ECTOINE SYNTHASE"/>
    <property type="match status" value="1"/>
</dbReference>
<dbReference type="PANTHER" id="PTHR39289">
    <property type="match status" value="1"/>
</dbReference>
<dbReference type="Gene3D" id="2.60.120.10">
    <property type="entry name" value="Jelly Rolls"/>
    <property type="match status" value="1"/>
</dbReference>
<evidence type="ECO:0000256" key="7">
    <source>
        <dbReference type="ARBA" id="ARBA00048714"/>
    </source>
</evidence>
<dbReference type="Pfam" id="PF06339">
    <property type="entry name" value="Ectoine_synth"/>
    <property type="match status" value="1"/>
</dbReference>
<proteinExistence type="inferred from homology"/>
<comment type="pathway">
    <text evidence="1 8">Amine and polyamine biosynthesis; ectoine biosynthesis; L-ectoine from L-aspartate 4-semialdehyde: step 3/3.</text>
</comment>
<dbReference type="GO" id="GO:0019491">
    <property type="term" value="P:ectoine biosynthetic process"/>
    <property type="evidence" value="ECO:0007669"/>
    <property type="project" value="UniProtKB-UniRule"/>
</dbReference>
<dbReference type="HAMAP" id="MF_01255">
    <property type="entry name" value="Ectoine_synth"/>
    <property type="match status" value="1"/>
</dbReference>
<evidence type="ECO:0000256" key="6">
    <source>
        <dbReference type="ARBA" id="ARBA00033271"/>
    </source>
</evidence>
<evidence type="ECO:0000313" key="10">
    <source>
        <dbReference type="Proteomes" id="UP000427716"/>
    </source>
</evidence>
<dbReference type="NCBIfam" id="NF009806">
    <property type="entry name" value="PRK13290.1"/>
    <property type="match status" value="1"/>
</dbReference>